<name>A0A392NDM3_9FABA</name>
<sequence>FISRAGIMYADDDQLDKQLRSTMFSLSGTGFFGAIGRSINLGGQTALALRLLLAAFPSKISSDTNRPFGDEFRAARKVSEEIGAQIVLGDRPIEITVCGYYMVL</sequence>
<proteinExistence type="predicted"/>
<comment type="caution">
    <text evidence="1">The sequence shown here is derived from an EMBL/GenBank/DDBJ whole genome shotgun (WGS) entry which is preliminary data.</text>
</comment>
<dbReference type="EMBL" id="LXQA010034588">
    <property type="protein sequence ID" value="MCH97299.1"/>
    <property type="molecule type" value="Genomic_DNA"/>
</dbReference>
<dbReference type="AlphaFoldDB" id="A0A392NDM3"/>
<dbReference type="Proteomes" id="UP000265520">
    <property type="component" value="Unassembled WGS sequence"/>
</dbReference>
<feature type="non-terminal residue" evidence="1">
    <location>
        <position position="1"/>
    </location>
</feature>
<reference evidence="1 2" key="1">
    <citation type="journal article" date="2018" name="Front. Plant Sci.">
        <title>Red Clover (Trifolium pratense) and Zigzag Clover (T. medium) - A Picture of Genomic Similarities and Differences.</title>
        <authorList>
            <person name="Dluhosova J."/>
            <person name="Istvanek J."/>
            <person name="Nedelnik J."/>
            <person name="Repkova J."/>
        </authorList>
    </citation>
    <scope>NUCLEOTIDE SEQUENCE [LARGE SCALE GENOMIC DNA]</scope>
    <source>
        <strain evidence="2">cv. 10/8</strain>
        <tissue evidence="1">Leaf</tissue>
    </source>
</reference>
<dbReference type="InterPro" id="IPR046345">
    <property type="entry name" value="TraB_PrgY-like"/>
</dbReference>
<protein>
    <submittedName>
        <fullName evidence="1">TraB domain-containing protein</fullName>
    </submittedName>
</protein>
<organism evidence="1 2">
    <name type="scientific">Trifolium medium</name>
    <dbReference type="NCBI Taxonomy" id="97028"/>
    <lineage>
        <taxon>Eukaryota</taxon>
        <taxon>Viridiplantae</taxon>
        <taxon>Streptophyta</taxon>
        <taxon>Embryophyta</taxon>
        <taxon>Tracheophyta</taxon>
        <taxon>Spermatophyta</taxon>
        <taxon>Magnoliopsida</taxon>
        <taxon>eudicotyledons</taxon>
        <taxon>Gunneridae</taxon>
        <taxon>Pentapetalae</taxon>
        <taxon>rosids</taxon>
        <taxon>fabids</taxon>
        <taxon>Fabales</taxon>
        <taxon>Fabaceae</taxon>
        <taxon>Papilionoideae</taxon>
        <taxon>50 kb inversion clade</taxon>
        <taxon>NPAAA clade</taxon>
        <taxon>Hologalegina</taxon>
        <taxon>IRL clade</taxon>
        <taxon>Trifolieae</taxon>
        <taxon>Trifolium</taxon>
    </lineage>
</organism>
<dbReference type="PANTHER" id="PTHR21530:SF0">
    <property type="entry name" value="TRAB FAMILY PROTEIN"/>
    <property type="match status" value="1"/>
</dbReference>
<accession>A0A392NDM3</accession>
<dbReference type="PANTHER" id="PTHR21530">
    <property type="entry name" value="PHEROMONE SHUTDOWN PROTEIN"/>
    <property type="match status" value="1"/>
</dbReference>
<keyword evidence="2" id="KW-1185">Reference proteome</keyword>
<evidence type="ECO:0000313" key="2">
    <source>
        <dbReference type="Proteomes" id="UP000265520"/>
    </source>
</evidence>
<evidence type="ECO:0000313" key="1">
    <source>
        <dbReference type="EMBL" id="MCH97299.1"/>
    </source>
</evidence>